<dbReference type="EMBL" id="UOEM01000009">
    <property type="protein sequence ID" value="VAW10268.1"/>
    <property type="molecule type" value="Genomic_DNA"/>
</dbReference>
<dbReference type="SUPFAM" id="SSF53300">
    <property type="entry name" value="vWA-like"/>
    <property type="match status" value="1"/>
</dbReference>
<feature type="region of interest" description="Disordered" evidence="1">
    <location>
        <begin position="1"/>
        <end position="27"/>
    </location>
</feature>
<feature type="compositionally biased region" description="Basic and acidic residues" evidence="1">
    <location>
        <begin position="1"/>
        <end position="21"/>
    </location>
</feature>
<organism evidence="2">
    <name type="scientific">hydrothermal vent metagenome</name>
    <dbReference type="NCBI Taxonomy" id="652676"/>
    <lineage>
        <taxon>unclassified sequences</taxon>
        <taxon>metagenomes</taxon>
        <taxon>ecological metagenomes</taxon>
    </lineage>
</organism>
<evidence type="ECO:0000313" key="2">
    <source>
        <dbReference type="EMBL" id="VAW10268.1"/>
    </source>
</evidence>
<gene>
    <name evidence="2" type="ORF">MNBD_ALPHA09-1054</name>
</gene>
<dbReference type="AlphaFoldDB" id="A0A3B0SXG1"/>
<accession>A0A3B0SXG1</accession>
<proteinExistence type="predicted"/>
<name>A0A3B0SXG1_9ZZZZ</name>
<sequence>MAKLEKPDKNKILSPTPREEDGAVTSSEADISRFVDAVRATPRPGTGRGRLIFAMDATMSRQPSWDRALAIQSEMFSATAAIGGLDVQLIYFRGFGECRASKWVGDGNALARLMTKVSCRGGHTQIGRVLAHARAEADIKPVSALVFVGDAMEEEIDHLAQLAGELGLNKIPVFMFHEGHDRVAETAFREIARLSRGAYCRFSADSADALRRLLTAVAVYAAGGQKALAARGHDSAAQGLLEQLR</sequence>
<evidence type="ECO:0000256" key="1">
    <source>
        <dbReference type="SAM" id="MobiDB-lite"/>
    </source>
</evidence>
<protein>
    <recommendedName>
        <fullName evidence="3">VWA domain-containing protein</fullName>
    </recommendedName>
</protein>
<reference evidence="2" key="1">
    <citation type="submission" date="2018-06" db="EMBL/GenBank/DDBJ databases">
        <authorList>
            <person name="Zhirakovskaya E."/>
        </authorList>
    </citation>
    <scope>NUCLEOTIDE SEQUENCE</scope>
</reference>
<dbReference type="InterPro" id="IPR036465">
    <property type="entry name" value="vWFA_dom_sf"/>
</dbReference>
<evidence type="ECO:0008006" key="3">
    <source>
        <dbReference type="Google" id="ProtNLM"/>
    </source>
</evidence>